<dbReference type="Gene3D" id="3.40.50.150">
    <property type="entry name" value="Vaccinia Virus protein VP39"/>
    <property type="match status" value="1"/>
</dbReference>
<dbReference type="GO" id="GO:0032259">
    <property type="term" value="P:methylation"/>
    <property type="evidence" value="ECO:0007669"/>
    <property type="project" value="UniProtKB-UniRule"/>
</dbReference>
<sequence length="323" mass="35908">MAAMAEIHPGDKHDIPEYEAHDSATSLKERIKKHYEIASDYYYSLWGQHIHHGYFKSPTETKEEAQVNLIKYLLEMSNLPQRTNVLDVGCGIGGTSRFLAKEHACSVTGITISGRQVEIARKLTQAETSTNSASKSADDADGYSSGGNCRFIELDAEKMLEHFSADGNPTPRFDAVWISEALSHFPDKPLFFSSAAQLLVPGKSSRLVIADWFKAPQLSPKQEKEDIQLIEDGMLLPQLCTADDYVKMAEDAGLKVRQGPIDISSDVAKTWDISWGLVSSPSLWLFAISQGRDGLAFLQAFRAMRRGYANGTFRYAIMCFEKP</sequence>
<comment type="caution">
    <text evidence="5">The sequence shown here is derived from an EMBL/GenBank/DDBJ whole genome shotgun (WGS) entry which is preliminary data.</text>
</comment>
<dbReference type="PANTHER" id="PTHR44068">
    <property type="entry name" value="ZGC:194242"/>
    <property type="match status" value="1"/>
</dbReference>
<dbReference type="AlphaFoldDB" id="A0A4Z0YNH6"/>
<comment type="caution">
    <text evidence="4">Lacks conserved residue(s) required for the propagation of feature annotation.</text>
</comment>
<reference evidence="5 6" key="1">
    <citation type="submission" date="2019-03" db="EMBL/GenBank/DDBJ databases">
        <title>Draft genome sequence of Xylaria hypoxylon DSM 108379, a ubiquitous saprotrophic-parasitic fungi on hardwood.</title>
        <authorList>
            <person name="Buettner E."/>
            <person name="Leonhardt S."/>
            <person name="Gebauer A.M."/>
            <person name="Liers C."/>
            <person name="Hofrichter M."/>
            <person name="Kellner H."/>
        </authorList>
    </citation>
    <scope>NUCLEOTIDE SEQUENCE [LARGE SCALE GENOMIC DNA]</scope>
    <source>
        <strain evidence="5 6">DSM 108379</strain>
    </source>
</reference>
<keyword evidence="6" id="KW-1185">Reference proteome</keyword>
<keyword evidence="3 4" id="KW-0949">S-adenosyl-L-methionine</keyword>
<dbReference type="CDD" id="cd02440">
    <property type="entry name" value="AdoMet_MTases"/>
    <property type="match status" value="1"/>
</dbReference>
<protein>
    <recommendedName>
        <fullName evidence="7">Methyltransferase type 11 domain-containing protein</fullName>
    </recommendedName>
</protein>
<keyword evidence="1 4" id="KW-0489">Methyltransferase</keyword>
<dbReference type="InterPro" id="IPR050447">
    <property type="entry name" value="Erg6_SMT_methyltransf"/>
</dbReference>
<dbReference type="STRING" id="37992.A0A4Z0YNH6"/>
<organism evidence="5 6">
    <name type="scientific">Xylaria hypoxylon</name>
    <dbReference type="NCBI Taxonomy" id="37992"/>
    <lineage>
        <taxon>Eukaryota</taxon>
        <taxon>Fungi</taxon>
        <taxon>Dikarya</taxon>
        <taxon>Ascomycota</taxon>
        <taxon>Pezizomycotina</taxon>
        <taxon>Sordariomycetes</taxon>
        <taxon>Xylariomycetidae</taxon>
        <taxon>Xylariales</taxon>
        <taxon>Xylariaceae</taxon>
        <taxon>Xylaria</taxon>
    </lineage>
</organism>
<evidence type="ECO:0000313" key="6">
    <source>
        <dbReference type="Proteomes" id="UP000297716"/>
    </source>
</evidence>
<evidence type="ECO:0000313" key="5">
    <source>
        <dbReference type="EMBL" id="TGJ85464.1"/>
    </source>
</evidence>
<dbReference type="EMBL" id="SKBN01000045">
    <property type="protein sequence ID" value="TGJ85464.1"/>
    <property type="molecule type" value="Genomic_DNA"/>
</dbReference>
<dbReference type="PROSITE" id="PS51581">
    <property type="entry name" value="SAM_GTMT"/>
    <property type="match status" value="1"/>
</dbReference>
<dbReference type="InterPro" id="IPR025774">
    <property type="entry name" value="PiNMT-like"/>
</dbReference>
<evidence type="ECO:0000256" key="1">
    <source>
        <dbReference type="ARBA" id="ARBA00022603"/>
    </source>
</evidence>
<evidence type="ECO:0000256" key="3">
    <source>
        <dbReference type="ARBA" id="ARBA00022691"/>
    </source>
</evidence>
<comment type="similarity">
    <text evidence="4">Belongs to the class I-like SAM-binding methyltransferase superfamily. gTMT family.</text>
</comment>
<evidence type="ECO:0000256" key="4">
    <source>
        <dbReference type="PROSITE-ProRule" id="PRU00914"/>
    </source>
</evidence>
<accession>A0A4Z0YNH6</accession>
<name>A0A4Z0YNH6_9PEZI</name>
<dbReference type="Pfam" id="PF02353">
    <property type="entry name" value="CMAS"/>
    <property type="match status" value="1"/>
</dbReference>
<evidence type="ECO:0008006" key="7">
    <source>
        <dbReference type="Google" id="ProtNLM"/>
    </source>
</evidence>
<dbReference type="PANTHER" id="PTHR44068:SF11">
    <property type="entry name" value="GERANYL DIPHOSPHATE 2-C-METHYLTRANSFERASE"/>
    <property type="match status" value="1"/>
</dbReference>
<evidence type="ECO:0000256" key="2">
    <source>
        <dbReference type="ARBA" id="ARBA00022679"/>
    </source>
</evidence>
<gene>
    <name evidence="5" type="ORF">E0Z10_g3307</name>
</gene>
<dbReference type="InterPro" id="IPR029063">
    <property type="entry name" value="SAM-dependent_MTases_sf"/>
</dbReference>
<dbReference type="OrthoDB" id="506498at2759"/>
<proteinExistence type="inferred from homology"/>
<dbReference type="GO" id="GO:0008168">
    <property type="term" value="F:methyltransferase activity"/>
    <property type="evidence" value="ECO:0007669"/>
    <property type="project" value="UniProtKB-KW"/>
</dbReference>
<feature type="region of interest" description="SAM motif I" evidence="4">
    <location>
        <begin position="85"/>
        <end position="94"/>
    </location>
</feature>
<dbReference type="Proteomes" id="UP000297716">
    <property type="component" value="Unassembled WGS sequence"/>
</dbReference>
<keyword evidence="2 4" id="KW-0808">Transferase</keyword>
<dbReference type="SUPFAM" id="SSF53335">
    <property type="entry name" value="S-adenosyl-L-methionine-dependent methyltransferases"/>
    <property type="match status" value="1"/>
</dbReference>